<reference evidence="6 7" key="1">
    <citation type="journal article" date="2018" name="Mol. Biol. Evol.">
        <title>Broad Genomic Sampling Reveals a Smut Pathogenic Ancestry of the Fungal Clade Ustilaginomycotina.</title>
        <authorList>
            <person name="Kijpornyongpan T."/>
            <person name="Mondo S.J."/>
            <person name="Barry K."/>
            <person name="Sandor L."/>
            <person name="Lee J."/>
            <person name="Lipzen A."/>
            <person name="Pangilinan J."/>
            <person name="LaButti K."/>
            <person name="Hainaut M."/>
            <person name="Henrissat B."/>
            <person name="Grigoriev I.V."/>
            <person name="Spatafora J.W."/>
            <person name="Aime M.C."/>
        </authorList>
    </citation>
    <scope>NUCLEOTIDE SEQUENCE [LARGE SCALE GENOMIC DNA]</scope>
    <source>
        <strain evidence="6 7">MCA 4198</strain>
    </source>
</reference>
<gene>
    <name evidence="6" type="ORF">FA10DRAFT_235188</name>
</gene>
<dbReference type="Proteomes" id="UP000245768">
    <property type="component" value="Unassembled WGS sequence"/>
</dbReference>
<dbReference type="EMBL" id="KZ819642">
    <property type="protein sequence ID" value="PWN86766.1"/>
    <property type="molecule type" value="Genomic_DNA"/>
</dbReference>
<keyword evidence="7" id="KW-1185">Reference proteome</keyword>
<dbReference type="InterPro" id="IPR002938">
    <property type="entry name" value="FAD-bd"/>
</dbReference>
<dbReference type="GeneID" id="37040937"/>
<evidence type="ECO:0000313" key="6">
    <source>
        <dbReference type="EMBL" id="PWN86766.1"/>
    </source>
</evidence>
<evidence type="ECO:0000259" key="5">
    <source>
        <dbReference type="Pfam" id="PF01494"/>
    </source>
</evidence>
<dbReference type="OrthoDB" id="2690153at2759"/>
<dbReference type="GO" id="GO:0008688">
    <property type="term" value="F:3-(3-hydroxyphenyl)propionate hydroxylase activity"/>
    <property type="evidence" value="ECO:0007669"/>
    <property type="project" value="TreeGrafter"/>
</dbReference>
<evidence type="ECO:0000256" key="3">
    <source>
        <dbReference type="ARBA" id="ARBA00023002"/>
    </source>
</evidence>
<sequence>MSLPNGRTAHENDNASEVTARFSGTTKGIHGGRREAKLKRECDICIVGAGIVGMVAALLLRKQGILVHIYERQASVYPLPRAVALADDSIRLLLAAGLGVEVQRHVLKHHSQEDFIWRDKQQNPLVRLNMAQPGPTGLPNASLFSQPNLEAAIALYCEHAGVPIYRGWEFQDAVQEVDGRMTIFFTRYKTEKQICYNAGVQVHSNFLVAADGANSSVREHFGIDREDYGLRSDWLILDTLPSKTAGSDWPWSQICDPERPTTVIGGGGDRHRWEFMRLPHETTSELTSHKNVWASLAPYGLDETNCEIERAVVYTFRSLNARTYSTARNSVFLIGDSAHQMPPFIGQGLNSGIRDAGALAWRLIAHLRGCQSTDLLASYTVERRHHVEQMIKKAIELGQPICETDAGISEKMVRSNEEGL</sequence>
<keyword evidence="2" id="KW-0274">FAD</keyword>
<dbReference type="RefSeq" id="XP_025373964.1">
    <property type="nucleotide sequence ID" value="XM_025519021.1"/>
</dbReference>
<organism evidence="6 7">
    <name type="scientific">Acaromyces ingoldii</name>
    <dbReference type="NCBI Taxonomy" id="215250"/>
    <lineage>
        <taxon>Eukaryota</taxon>
        <taxon>Fungi</taxon>
        <taxon>Dikarya</taxon>
        <taxon>Basidiomycota</taxon>
        <taxon>Ustilaginomycotina</taxon>
        <taxon>Exobasidiomycetes</taxon>
        <taxon>Exobasidiales</taxon>
        <taxon>Cryptobasidiaceae</taxon>
        <taxon>Acaromyces</taxon>
    </lineage>
</organism>
<protein>
    <submittedName>
        <fullName evidence="6">FAD/NAD(P)-binding domain-containing protein</fullName>
    </submittedName>
</protein>
<evidence type="ECO:0000256" key="2">
    <source>
        <dbReference type="ARBA" id="ARBA00022827"/>
    </source>
</evidence>
<dbReference type="InParanoid" id="A0A316YAW4"/>
<accession>A0A316YAW4</accession>
<feature type="region of interest" description="Disordered" evidence="4">
    <location>
        <begin position="1"/>
        <end position="30"/>
    </location>
</feature>
<evidence type="ECO:0000256" key="1">
    <source>
        <dbReference type="ARBA" id="ARBA00022630"/>
    </source>
</evidence>
<dbReference type="PANTHER" id="PTHR43476:SF3">
    <property type="entry name" value="FAD-BINDING MONOOXYGENASE"/>
    <property type="match status" value="1"/>
</dbReference>
<dbReference type="PANTHER" id="PTHR43476">
    <property type="entry name" value="3-(3-HYDROXY-PHENYL)PROPIONATE/3-HYDROXYCINNAMIC ACID HYDROXYLASE"/>
    <property type="match status" value="1"/>
</dbReference>
<proteinExistence type="predicted"/>
<evidence type="ECO:0000256" key="4">
    <source>
        <dbReference type="SAM" id="MobiDB-lite"/>
    </source>
</evidence>
<keyword evidence="1" id="KW-0285">Flavoprotein</keyword>
<dbReference type="AlphaFoldDB" id="A0A316YAW4"/>
<dbReference type="SUPFAM" id="SSF51905">
    <property type="entry name" value="FAD/NAD(P)-binding domain"/>
    <property type="match status" value="1"/>
</dbReference>
<dbReference type="GO" id="GO:0071949">
    <property type="term" value="F:FAD binding"/>
    <property type="evidence" value="ECO:0007669"/>
    <property type="project" value="InterPro"/>
</dbReference>
<dbReference type="Pfam" id="PF01494">
    <property type="entry name" value="FAD_binding_3"/>
    <property type="match status" value="1"/>
</dbReference>
<keyword evidence="3" id="KW-0560">Oxidoreductase</keyword>
<name>A0A316YAW4_9BASI</name>
<dbReference type="PRINTS" id="PR00420">
    <property type="entry name" value="RNGMNOXGNASE"/>
</dbReference>
<dbReference type="InterPro" id="IPR050631">
    <property type="entry name" value="PheA/TfdB_FAD_monoxygenase"/>
</dbReference>
<feature type="domain" description="FAD-binding" evidence="5">
    <location>
        <begin position="41"/>
        <end position="393"/>
    </location>
</feature>
<dbReference type="GO" id="GO:0019622">
    <property type="term" value="P:3-(3-hydroxy)phenylpropionate catabolic process"/>
    <property type="evidence" value="ECO:0007669"/>
    <property type="project" value="TreeGrafter"/>
</dbReference>
<evidence type="ECO:0000313" key="7">
    <source>
        <dbReference type="Proteomes" id="UP000245768"/>
    </source>
</evidence>
<dbReference type="Gene3D" id="3.50.50.60">
    <property type="entry name" value="FAD/NAD(P)-binding domain"/>
    <property type="match status" value="1"/>
</dbReference>
<dbReference type="InterPro" id="IPR036188">
    <property type="entry name" value="FAD/NAD-bd_sf"/>
</dbReference>
<dbReference type="Gene3D" id="3.30.9.10">
    <property type="entry name" value="D-Amino Acid Oxidase, subunit A, domain 2"/>
    <property type="match status" value="1"/>
</dbReference>
<dbReference type="STRING" id="215250.A0A316YAW4"/>